<evidence type="ECO:0000313" key="4">
    <source>
        <dbReference type="Proteomes" id="UP000245926"/>
    </source>
</evidence>
<evidence type="ECO:0000256" key="1">
    <source>
        <dbReference type="SAM" id="SignalP"/>
    </source>
</evidence>
<evidence type="ECO:0000259" key="2">
    <source>
        <dbReference type="Pfam" id="PF13628"/>
    </source>
</evidence>
<feature type="signal peptide" evidence="1">
    <location>
        <begin position="1"/>
        <end position="19"/>
    </location>
</feature>
<protein>
    <submittedName>
        <fullName evidence="3">DUF305 domain-containing protein</fullName>
    </submittedName>
</protein>
<gene>
    <name evidence="3" type="ORF">DK389_22010</name>
</gene>
<dbReference type="InterPro" id="IPR025419">
    <property type="entry name" value="DUF4142"/>
</dbReference>
<dbReference type="Pfam" id="PF13628">
    <property type="entry name" value="DUF4142"/>
    <property type="match status" value="1"/>
</dbReference>
<evidence type="ECO:0000313" key="3">
    <source>
        <dbReference type="EMBL" id="AWN42688.1"/>
    </source>
</evidence>
<reference evidence="4" key="1">
    <citation type="submission" date="2018-05" db="EMBL/GenBank/DDBJ databases">
        <title>Complete Genome Sequence of Methylobacterium sp. 17SD2-17.</title>
        <authorList>
            <person name="Srinivasan S."/>
        </authorList>
    </citation>
    <scope>NUCLEOTIDE SEQUENCE [LARGE SCALE GENOMIC DNA]</scope>
    <source>
        <strain evidence="4">17SD2-17</strain>
    </source>
</reference>
<dbReference type="OrthoDB" id="9101320at2"/>
<keyword evidence="4" id="KW-1185">Reference proteome</keyword>
<sequence>MKMHALIVAGLLAATPVLAQSVGEKTGVNSLVGASPSTADFVTQAAISDMFEIQSSQLAAERGDEATKKFAQQMIADHQKTSSEMKAMVQGGKVQATIPAALDSTHQSKLDKLKGLKGNDFNKQYHSDQVTAHKNAVDLFQRYAKGGDNADLKAWAGKTQPALEQHLQMAQKLDK</sequence>
<dbReference type="Gene3D" id="1.20.1260.10">
    <property type="match status" value="1"/>
</dbReference>
<organism evidence="3 4">
    <name type="scientific">Methylobacterium durans</name>
    <dbReference type="NCBI Taxonomy" id="2202825"/>
    <lineage>
        <taxon>Bacteria</taxon>
        <taxon>Pseudomonadati</taxon>
        <taxon>Pseudomonadota</taxon>
        <taxon>Alphaproteobacteria</taxon>
        <taxon>Hyphomicrobiales</taxon>
        <taxon>Methylobacteriaceae</taxon>
        <taxon>Methylobacterium</taxon>
    </lineage>
</organism>
<dbReference type="KEGG" id="mets:DK389_22010"/>
<name>A0A2U8WAP9_9HYPH</name>
<dbReference type="AlphaFoldDB" id="A0A2U8WAP9"/>
<accession>A0A2U8WAP9</accession>
<dbReference type="PANTHER" id="PTHR38593">
    <property type="entry name" value="BLR2558 PROTEIN"/>
    <property type="match status" value="1"/>
</dbReference>
<dbReference type="Proteomes" id="UP000245926">
    <property type="component" value="Chromosome"/>
</dbReference>
<keyword evidence="1" id="KW-0732">Signal</keyword>
<dbReference type="PANTHER" id="PTHR38593:SF1">
    <property type="entry name" value="BLR2558 PROTEIN"/>
    <property type="match status" value="1"/>
</dbReference>
<dbReference type="InterPro" id="IPR012347">
    <property type="entry name" value="Ferritin-like"/>
</dbReference>
<dbReference type="EMBL" id="CP029550">
    <property type="protein sequence ID" value="AWN42688.1"/>
    <property type="molecule type" value="Genomic_DNA"/>
</dbReference>
<proteinExistence type="predicted"/>
<feature type="chain" id="PRO_5015997995" evidence="1">
    <location>
        <begin position="20"/>
        <end position="175"/>
    </location>
</feature>
<feature type="domain" description="DUF4142" evidence="2">
    <location>
        <begin position="37"/>
        <end position="173"/>
    </location>
</feature>